<dbReference type="Gene3D" id="2.60.120.260">
    <property type="entry name" value="Galactose-binding domain-like"/>
    <property type="match status" value="1"/>
</dbReference>
<feature type="domain" description="Eph LBD" evidence="23">
    <location>
        <begin position="1"/>
        <end position="150"/>
    </location>
</feature>
<dbReference type="Pfam" id="PF14575">
    <property type="entry name" value="EphA2_TM"/>
    <property type="match status" value="1"/>
</dbReference>
<dbReference type="InterPro" id="IPR001426">
    <property type="entry name" value="Tyr_kinase_rcpt_V_CS"/>
</dbReference>
<dbReference type="SUPFAM" id="SSF49265">
    <property type="entry name" value="Fibronectin type III"/>
    <property type="match status" value="1"/>
</dbReference>
<keyword evidence="18" id="KW-0325">Glycoprotein</keyword>
<evidence type="ECO:0000259" key="22">
    <source>
        <dbReference type="PROSITE" id="PS50853"/>
    </source>
</evidence>
<dbReference type="Pfam" id="PF25599">
    <property type="entry name" value="Ephrin_CRD"/>
    <property type="match status" value="1"/>
</dbReference>
<reference evidence="24" key="1">
    <citation type="submission" date="2025-08" db="UniProtKB">
        <authorList>
            <consortium name="Ensembl"/>
        </authorList>
    </citation>
    <scope>IDENTIFICATION</scope>
</reference>
<keyword evidence="12 20" id="KW-0067">ATP-binding</keyword>
<dbReference type="InterPro" id="IPR050449">
    <property type="entry name" value="Ephrin_rcpt_TKs"/>
</dbReference>
<dbReference type="InterPro" id="IPR017441">
    <property type="entry name" value="Protein_kinase_ATP_BS"/>
</dbReference>
<dbReference type="FunFam" id="2.60.40.10:FF:000045">
    <property type="entry name" value="Ephrin type-A receptor 5"/>
    <property type="match status" value="1"/>
</dbReference>
<evidence type="ECO:0000256" key="17">
    <source>
        <dbReference type="ARBA" id="ARBA00023170"/>
    </source>
</evidence>
<dbReference type="SMART" id="SM00615">
    <property type="entry name" value="EPH_lbd"/>
    <property type="match status" value="1"/>
</dbReference>
<comment type="subcellular location">
    <subcellularLocation>
        <location evidence="1">Cell membrane</location>
        <topology evidence="1">Single-pass type I membrane protein</topology>
    </subcellularLocation>
</comment>
<evidence type="ECO:0000256" key="19">
    <source>
        <dbReference type="ARBA" id="ARBA00051243"/>
    </source>
</evidence>
<organism evidence="24 25">
    <name type="scientific">Sphenodon punctatus</name>
    <name type="common">Tuatara</name>
    <name type="synonym">Hatteria punctata</name>
    <dbReference type="NCBI Taxonomy" id="8508"/>
    <lineage>
        <taxon>Eukaryota</taxon>
        <taxon>Metazoa</taxon>
        <taxon>Chordata</taxon>
        <taxon>Craniata</taxon>
        <taxon>Vertebrata</taxon>
        <taxon>Euteleostomi</taxon>
        <taxon>Lepidosauria</taxon>
        <taxon>Sphenodontia</taxon>
        <taxon>Sphenodontidae</taxon>
        <taxon>Sphenodon</taxon>
    </lineage>
</organism>
<dbReference type="Proteomes" id="UP000694392">
    <property type="component" value="Unplaced"/>
</dbReference>
<dbReference type="AlphaFoldDB" id="A0A8D0LBK7"/>
<feature type="domain" description="Fibronectin type-III" evidence="22">
    <location>
        <begin position="269"/>
        <end position="374"/>
    </location>
</feature>
<comment type="catalytic activity">
    <reaction evidence="19">
        <text>L-tyrosyl-[protein] + ATP = O-phospho-L-tyrosyl-[protein] + ADP + H(+)</text>
        <dbReference type="Rhea" id="RHEA:10596"/>
        <dbReference type="Rhea" id="RHEA-COMP:10136"/>
        <dbReference type="Rhea" id="RHEA-COMP:20101"/>
        <dbReference type="ChEBI" id="CHEBI:15378"/>
        <dbReference type="ChEBI" id="CHEBI:30616"/>
        <dbReference type="ChEBI" id="CHEBI:46858"/>
        <dbReference type="ChEBI" id="CHEBI:61978"/>
        <dbReference type="ChEBI" id="CHEBI:456216"/>
        <dbReference type="EC" id="2.7.10.1"/>
    </reaction>
</comment>
<dbReference type="Gene3D" id="2.60.40.10">
    <property type="entry name" value="Immunoglobulins"/>
    <property type="match status" value="2"/>
</dbReference>
<dbReference type="Gene3D" id="1.10.510.10">
    <property type="entry name" value="Transferase(Phosphotransferase) domain 1"/>
    <property type="match status" value="1"/>
</dbReference>
<dbReference type="Gene3D" id="1.10.150.50">
    <property type="entry name" value="Transcription Factor, Ets-1"/>
    <property type="match status" value="1"/>
</dbReference>
<feature type="domain" description="Fibronectin type-III" evidence="22">
    <location>
        <begin position="378"/>
        <end position="470"/>
    </location>
</feature>
<dbReference type="PROSITE" id="PS50853">
    <property type="entry name" value="FN3"/>
    <property type="match status" value="2"/>
</dbReference>
<dbReference type="Gene3D" id="3.30.200.20">
    <property type="entry name" value="Phosphorylase Kinase, domain 1"/>
    <property type="match status" value="1"/>
</dbReference>
<dbReference type="Pfam" id="PF01404">
    <property type="entry name" value="Ephrin_lbd"/>
    <property type="match status" value="1"/>
</dbReference>
<dbReference type="GO" id="GO:0005524">
    <property type="term" value="F:ATP binding"/>
    <property type="evidence" value="ECO:0007669"/>
    <property type="project" value="UniProtKB-UniRule"/>
</dbReference>
<evidence type="ECO:0000256" key="11">
    <source>
        <dbReference type="ARBA" id="ARBA00022777"/>
    </source>
</evidence>
<dbReference type="FunFam" id="1.10.510.10:FF:000130">
    <property type="entry name" value="Ephrin type-A receptor 7"/>
    <property type="match status" value="1"/>
</dbReference>
<dbReference type="Pfam" id="PF00041">
    <property type="entry name" value="fn3"/>
    <property type="match status" value="2"/>
</dbReference>
<dbReference type="InterPro" id="IPR008266">
    <property type="entry name" value="Tyr_kinase_AS"/>
</dbReference>
<evidence type="ECO:0000256" key="5">
    <source>
        <dbReference type="ARBA" id="ARBA00022553"/>
    </source>
</evidence>
<dbReference type="InterPro" id="IPR008979">
    <property type="entry name" value="Galactose-bd-like_sf"/>
</dbReference>
<keyword evidence="3" id="KW-0217">Developmental protein</keyword>
<dbReference type="SMART" id="SM00060">
    <property type="entry name" value="FN3"/>
    <property type="match status" value="2"/>
</dbReference>
<dbReference type="GO" id="GO:0005005">
    <property type="term" value="F:transmembrane-ephrin receptor activity"/>
    <property type="evidence" value="ECO:0007669"/>
    <property type="project" value="TreeGrafter"/>
</dbReference>
<dbReference type="InterPro" id="IPR001660">
    <property type="entry name" value="SAM"/>
</dbReference>
<dbReference type="Gene3D" id="2.60.40.1770">
    <property type="entry name" value="ephrin a2 ectodomain"/>
    <property type="match status" value="1"/>
</dbReference>
<keyword evidence="25" id="KW-1185">Reference proteome</keyword>
<dbReference type="GO" id="GO:0030425">
    <property type="term" value="C:dendrite"/>
    <property type="evidence" value="ECO:0007669"/>
    <property type="project" value="TreeGrafter"/>
</dbReference>
<dbReference type="InterPro" id="IPR001245">
    <property type="entry name" value="Ser-Thr/Tyr_kinase_cat_dom"/>
</dbReference>
<keyword evidence="10 20" id="KW-0547">Nucleotide-binding</keyword>
<evidence type="ECO:0000259" key="23">
    <source>
        <dbReference type="PROSITE" id="PS51550"/>
    </source>
</evidence>
<gene>
    <name evidence="24" type="primary">EPHA8</name>
</gene>
<evidence type="ECO:0000313" key="24">
    <source>
        <dbReference type="Ensembl" id="ENSSPUP00000021879.1"/>
    </source>
</evidence>
<dbReference type="SUPFAM" id="SSF56112">
    <property type="entry name" value="Protein kinase-like (PK-like)"/>
    <property type="match status" value="1"/>
</dbReference>
<dbReference type="CDD" id="cd05066">
    <property type="entry name" value="PTKc_EphR_A"/>
    <property type="match status" value="1"/>
</dbReference>
<evidence type="ECO:0000256" key="1">
    <source>
        <dbReference type="ARBA" id="ARBA00004251"/>
    </source>
</evidence>
<dbReference type="PANTHER" id="PTHR46877">
    <property type="entry name" value="EPH RECEPTOR A5"/>
    <property type="match status" value="1"/>
</dbReference>
<dbReference type="PROSITE" id="PS50011">
    <property type="entry name" value="PROTEIN_KINASE_DOM"/>
    <property type="match status" value="1"/>
</dbReference>
<dbReference type="PROSITE" id="PS00109">
    <property type="entry name" value="PROTEIN_KINASE_TYR"/>
    <property type="match status" value="1"/>
</dbReference>
<dbReference type="PROSITE" id="PS51550">
    <property type="entry name" value="EPH_LBD"/>
    <property type="match status" value="1"/>
</dbReference>
<dbReference type="PROSITE" id="PS00790">
    <property type="entry name" value="RECEPTOR_TYR_KIN_V_1"/>
    <property type="match status" value="1"/>
</dbReference>
<keyword evidence="14" id="KW-1133">Transmembrane helix</keyword>
<accession>A0A8D0LBK7</accession>
<keyword evidence="5" id="KW-0597">Phosphoprotein</keyword>
<evidence type="ECO:0000256" key="13">
    <source>
        <dbReference type="ARBA" id="ARBA00022902"/>
    </source>
</evidence>
<dbReference type="InterPro" id="IPR003961">
    <property type="entry name" value="FN3_dom"/>
</dbReference>
<dbReference type="FunFam" id="2.60.120.260:FF:000001">
    <property type="entry name" value="Ephrin type-A receptor 7"/>
    <property type="match status" value="1"/>
</dbReference>
<dbReference type="SMART" id="SM01411">
    <property type="entry name" value="Ephrin_rec_like"/>
    <property type="match status" value="1"/>
</dbReference>
<dbReference type="InterPro" id="IPR013761">
    <property type="entry name" value="SAM/pointed_sf"/>
</dbReference>
<keyword evidence="11" id="KW-0418">Kinase</keyword>
<evidence type="ECO:0000256" key="6">
    <source>
        <dbReference type="ARBA" id="ARBA00022679"/>
    </source>
</evidence>
<keyword evidence="16" id="KW-0829">Tyrosine-protein kinase</keyword>
<dbReference type="PRINTS" id="PR00014">
    <property type="entry name" value="FNTYPEIII"/>
</dbReference>
<keyword evidence="4" id="KW-1003">Cell membrane</keyword>
<dbReference type="InterPro" id="IPR000719">
    <property type="entry name" value="Prot_kinase_dom"/>
</dbReference>
<evidence type="ECO:0000256" key="8">
    <source>
        <dbReference type="ARBA" id="ARBA00022729"/>
    </source>
</evidence>
<dbReference type="InterPro" id="IPR013783">
    <property type="entry name" value="Ig-like_fold"/>
</dbReference>
<keyword evidence="6" id="KW-0808">Transferase</keyword>
<feature type="binding site" evidence="20">
    <location>
        <position position="568"/>
    </location>
    <ligand>
        <name>ATP</name>
        <dbReference type="ChEBI" id="CHEBI:30616"/>
    </ligand>
</feature>
<dbReference type="FunFam" id="3.30.200.20:FF:000001">
    <property type="entry name" value="Ephrin type-A receptor 5"/>
    <property type="match status" value="1"/>
</dbReference>
<dbReference type="InterPro" id="IPR001090">
    <property type="entry name" value="Ephrin_rcpt_lig-bd_dom"/>
</dbReference>
<sequence>MDEFFSPIHTYQVCNVMTPNQNNWLRTNWVQRNGARRVYAEIKFTLRDCNSMPGVLGTCKETFNLYYLESDRDLGASTRESQFVKIDTIAADESFTNVDLGVRRLKLNTEVRGVGPLTKRCFYLAFQDIGACIAIVSVRVYYKKCPAMVRNLASFSEAVTGADSSSLVEVRGECVGHSEERDTPKMYCSAEGEWLVPIGKCVCSAGYEEQRDSCMACQLGFYKSAPGDQLCAKCPLHSHSETWAAQVCHCDSSYYRAAQDPPSAACTRPPSAPVNLISSVNGTLVTLEWVQPLDKGGRTDIMYNVICRRCTWDLGQCEACGSGIRFVPQQMNLAQCSLAVNNLMAHMNYSFWVEAVNGVSDLSLEPRRFAIANITTNQVMMIQQKTAGQNSITLLWHEPDQPNGIILEYEIKYYEKVTEMQSYSTLKSKGTSATVTGLKPATRYIFQVRARTSAGCGRFSQTVEVETGKPTSSSLCPRGRHCGYSKAFQDSDEEKMHYQNGHVKFPESKFYVDPHAYEDPCQAVHEFTREIEASRIKIEKVIGSGESGEVCYGRLKLPGKRELPVAIKALKAGYTEKERRDFLSEASIMAQFDHPNVIHLEGVVTRSKLVMIVTEYMENGSLDSFLRKHDGQFTIIQLVGMLRGISAGMRYLSDLGYVHRDLAARNILVNSNLVCKVSDFGLSRILEDNPDAAYTTTGGKIPIRWTAPEAIMNHKFSSASDVWSYGVVMWEVLAYGEQPYWNMTNNDVINSVEEGYRLPAPMGCPMALHQLMLDCWQKDRNERPCFSEIVGILDKLIRNPENLKCTATVNRGFFDFTNCVTVEDWLDSIHLGRYKENFAVAGYSSLGMVMRMTVPPWSVTLLAPTS</sequence>
<dbReference type="GO" id="GO:0005886">
    <property type="term" value="C:plasma membrane"/>
    <property type="evidence" value="ECO:0007669"/>
    <property type="project" value="UniProtKB-SubCell"/>
</dbReference>
<dbReference type="InterPro" id="IPR027936">
    <property type="entry name" value="Eph_TM"/>
</dbReference>
<evidence type="ECO:0000256" key="14">
    <source>
        <dbReference type="ARBA" id="ARBA00022989"/>
    </source>
</evidence>
<keyword evidence="7" id="KW-0812">Transmembrane</keyword>
<dbReference type="PROSITE" id="PS00107">
    <property type="entry name" value="PROTEIN_KINASE_ATP"/>
    <property type="match status" value="1"/>
</dbReference>
<evidence type="ECO:0000256" key="18">
    <source>
        <dbReference type="ARBA" id="ARBA00023180"/>
    </source>
</evidence>
<evidence type="ECO:0000256" key="20">
    <source>
        <dbReference type="PROSITE-ProRule" id="PRU10141"/>
    </source>
</evidence>
<dbReference type="EC" id="2.7.10.1" evidence="2"/>
<evidence type="ECO:0000256" key="2">
    <source>
        <dbReference type="ARBA" id="ARBA00011902"/>
    </source>
</evidence>
<evidence type="ECO:0000256" key="10">
    <source>
        <dbReference type="ARBA" id="ARBA00022741"/>
    </source>
</evidence>
<dbReference type="FunFam" id="2.60.40.1770:FF:000001">
    <property type="entry name" value="Ephrin type-A receptor 5"/>
    <property type="match status" value="1"/>
</dbReference>
<name>A0A8D0LBK7_SPHPU</name>
<dbReference type="Pfam" id="PF07714">
    <property type="entry name" value="PK_Tyr_Ser-Thr"/>
    <property type="match status" value="1"/>
</dbReference>
<dbReference type="PRINTS" id="PR00109">
    <property type="entry name" value="TYRKINASE"/>
</dbReference>
<feature type="domain" description="Protein kinase" evidence="21">
    <location>
        <begin position="536"/>
        <end position="797"/>
    </location>
</feature>
<evidence type="ECO:0000256" key="16">
    <source>
        <dbReference type="ARBA" id="ARBA00023137"/>
    </source>
</evidence>
<dbReference type="FunFam" id="2.10.50.10:FF:000001">
    <property type="entry name" value="Ephrin type-A receptor 5"/>
    <property type="match status" value="1"/>
</dbReference>
<keyword evidence="13" id="KW-0524">Neurogenesis</keyword>
<keyword evidence="9" id="KW-0677">Repeat</keyword>
<protein>
    <recommendedName>
        <fullName evidence="2">receptor protein-tyrosine kinase</fullName>
        <ecNumber evidence="2">2.7.10.1</ecNumber>
    </recommendedName>
</protein>
<dbReference type="SUPFAM" id="SSF49785">
    <property type="entry name" value="Galactose-binding domain-like"/>
    <property type="match status" value="1"/>
</dbReference>
<reference evidence="24" key="2">
    <citation type="submission" date="2025-09" db="UniProtKB">
        <authorList>
            <consortium name="Ensembl"/>
        </authorList>
    </citation>
    <scope>IDENTIFICATION</scope>
</reference>
<dbReference type="InterPro" id="IPR020635">
    <property type="entry name" value="Tyr_kinase_cat_dom"/>
</dbReference>
<dbReference type="SMART" id="SM00219">
    <property type="entry name" value="TyrKc"/>
    <property type="match status" value="1"/>
</dbReference>
<evidence type="ECO:0000313" key="25">
    <source>
        <dbReference type="Proteomes" id="UP000694392"/>
    </source>
</evidence>
<dbReference type="GO" id="GO:0007411">
    <property type="term" value="P:axon guidance"/>
    <property type="evidence" value="ECO:0007669"/>
    <property type="project" value="TreeGrafter"/>
</dbReference>
<dbReference type="GeneTree" id="ENSGT00940000160469"/>
<dbReference type="CDD" id="cd00063">
    <property type="entry name" value="FN3"/>
    <property type="match status" value="2"/>
</dbReference>
<evidence type="ECO:0000256" key="7">
    <source>
        <dbReference type="ARBA" id="ARBA00022692"/>
    </source>
</evidence>
<dbReference type="InterPro" id="IPR036116">
    <property type="entry name" value="FN3_sf"/>
</dbReference>
<keyword evidence="8" id="KW-0732">Signal</keyword>
<proteinExistence type="predicted"/>
<evidence type="ECO:0000256" key="3">
    <source>
        <dbReference type="ARBA" id="ARBA00022473"/>
    </source>
</evidence>
<dbReference type="InterPro" id="IPR011009">
    <property type="entry name" value="Kinase-like_dom_sf"/>
</dbReference>
<dbReference type="SUPFAM" id="SSF47769">
    <property type="entry name" value="SAM/Pointed domain"/>
    <property type="match status" value="1"/>
</dbReference>
<evidence type="ECO:0000256" key="12">
    <source>
        <dbReference type="ARBA" id="ARBA00022840"/>
    </source>
</evidence>
<keyword evidence="17" id="KW-0675">Receptor</keyword>
<dbReference type="Ensembl" id="ENSSPUT00000023309.1">
    <property type="protein sequence ID" value="ENSSPUP00000021879.1"/>
    <property type="gene ID" value="ENSSPUG00000016674.1"/>
</dbReference>
<dbReference type="Gene3D" id="2.10.50.10">
    <property type="entry name" value="Tumor Necrosis Factor Receptor, subunit A, domain 2"/>
    <property type="match status" value="1"/>
</dbReference>
<dbReference type="FunFam" id="2.60.40.10:FF:000190">
    <property type="entry name" value="Ephrin type-A receptor 7"/>
    <property type="match status" value="1"/>
</dbReference>
<keyword evidence="15" id="KW-0472">Membrane</keyword>
<evidence type="ECO:0000256" key="4">
    <source>
        <dbReference type="ARBA" id="ARBA00022475"/>
    </source>
</evidence>
<dbReference type="PANTHER" id="PTHR46877:SF7">
    <property type="entry name" value="EPHRIN TYPE-A RECEPTOR 8"/>
    <property type="match status" value="1"/>
</dbReference>
<dbReference type="PROSITE" id="PS00791">
    <property type="entry name" value="RECEPTOR_TYR_KIN_V_2"/>
    <property type="match status" value="1"/>
</dbReference>
<evidence type="ECO:0000259" key="21">
    <source>
        <dbReference type="PROSITE" id="PS50011"/>
    </source>
</evidence>
<dbReference type="Pfam" id="PF00536">
    <property type="entry name" value="SAM_1"/>
    <property type="match status" value="1"/>
</dbReference>
<evidence type="ECO:0000256" key="15">
    <source>
        <dbReference type="ARBA" id="ARBA00023136"/>
    </source>
</evidence>
<evidence type="ECO:0000256" key="9">
    <source>
        <dbReference type="ARBA" id="ARBA00022737"/>
    </source>
</evidence>